<dbReference type="InterPro" id="IPR036895">
    <property type="entry name" value="Uracil-DNA_glycosylase-like_sf"/>
</dbReference>
<keyword evidence="9" id="KW-0234">DNA repair</keyword>
<dbReference type="SMART" id="SM00987">
    <property type="entry name" value="UreE_C"/>
    <property type="match status" value="1"/>
</dbReference>
<evidence type="ECO:0000259" key="10">
    <source>
        <dbReference type="SMART" id="SM00986"/>
    </source>
</evidence>
<keyword evidence="8" id="KW-0411">Iron-sulfur</keyword>
<dbReference type="EMBL" id="JANCLU010000004">
    <property type="protein sequence ID" value="MCP8937964.1"/>
    <property type="molecule type" value="Genomic_DNA"/>
</dbReference>
<feature type="domain" description="Uracil-DNA glycosylase-like" evidence="10">
    <location>
        <begin position="31"/>
        <end position="190"/>
    </location>
</feature>
<proteinExistence type="inferred from homology"/>
<evidence type="ECO:0000256" key="6">
    <source>
        <dbReference type="ARBA" id="ARBA00022801"/>
    </source>
</evidence>
<dbReference type="SMART" id="SM00986">
    <property type="entry name" value="UDG"/>
    <property type="match status" value="1"/>
</dbReference>
<keyword evidence="3" id="KW-0004">4Fe-4S</keyword>
<protein>
    <recommendedName>
        <fullName evidence="2">Type-4 uracil-DNA glycosylase</fullName>
    </recommendedName>
</protein>
<dbReference type="PANTHER" id="PTHR33693:SF9">
    <property type="entry name" value="TYPE-4 URACIL-DNA GLYCOSYLASE"/>
    <property type="match status" value="1"/>
</dbReference>
<evidence type="ECO:0000313" key="12">
    <source>
        <dbReference type="Proteomes" id="UP001205890"/>
    </source>
</evidence>
<dbReference type="Pfam" id="PF03167">
    <property type="entry name" value="UDG"/>
    <property type="match status" value="1"/>
</dbReference>
<evidence type="ECO:0000256" key="2">
    <source>
        <dbReference type="ARBA" id="ARBA00019403"/>
    </source>
</evidence>
<keyword evidence="4" id="KW-0479">Metal-binding</keyword>
<organism evidence="11 12">
    <name type="scientific">Alsobacter ponti</name>
    <dbReference type="NCBI Taxonomy" id="2962936"/>
    <lineage>
        <taxon>Bacteria</taxon>
        <taxon>Pseudomonadati</taxon>
        <taxon>Pseudomonadota</taxon>
        <taxon>Alphaproteobacteria</taxon>
        <taxon>Hyphomicrobiales</taxon>
        <taxon>Alsobacteraceae</taxon>
        <taxon>Alsobacter</taxon>
    </lineage>
</organism>
<dbReference type="RefSeq" id="WP_254739413.1">
    <property type="nucleotide sequence ID" value="NZ_JANCLU010000004.1"/>
</dbReference>
<dbReference type="InterPro" id="IPR005122">
    <property type="entry name" value="Uracil-DNA_glycosylase-like"/>
</dbReference>
<dbReference type="Proteomes" id="UP001205890">
    <property type="component" value="Unassembled WGS sequence"/>
</dbReference>
<reference evidence="11 12" key="1">
    <citation type="submission" date="2022-07" db="EMBL/GenBank/DDBJ databases">
        <authorList>
            <person name="Li W.-J."/>
            <person name="Deng Q.-Q."/>
        </authorList>
    </citation>
    <scope>NUCLEOTIDE SEQUENCE [LARGE SCALE GENOMIC DNA]</scope>
    <source>
        <strain evidence="11 12">SYSU M60028</strain>
    </source>
</reference>
<name>A0ABT1L903_9HYPH</name>
<accession>A0ABT1L903</accession>
<evidence type="ECO:0000256" key="3">
    <source>
        <dbReference type="ARBA" id="ARBA00022485"/>
    </source>
</evidence>
<evidence type="ECO:0000256" key="1">
    <source>
        <dbReference type="ARBA" id="ARBA00006521"/>
    </source>
</evidence>
<evidence type="ECO:0000256" key="5">
    <source>
        <dbReference type="ARBA" id="ARBA00022763"/>
    </source>
</evidence>
<sequence>MREAEPATLTGLYESMAGLEPNGPGVGRFVPGEGRERAPLLFVGEQPGDREDVEGRPFVGPAGQALDRALAEAGVARDDAFVTNAVKRFHFAERGKKRLHRRPTAGEISRERWWLQQEIALVGPRLVVALGAVALQALAGRALTIAASRGPTRWPDGRAGFVTVHPSSLLRQPDAEARRRDTARFVADLREAARLAGVV</sequence>
<dbReference type="InterPro" id="IPR051536">
    <property type="entry name" value="UDG_Type-4/5"/>
</dbReference>
<dbReference type="PANTHER" id="PTHR33693">
    <property type="entry name" value="TYPE-5 URACIL-DNA GLYCOSYLASE"/>
    <property type="match status" value="1"/>
</dbReference>
<evidence type="ECO:0000256" key="9">
    <source>
        <dbReference type="ARBA" id="ARBA00023204"/>
    </source>
</evidence>
<keyword evidence="12" id="KW-1185">Reference proteome</keyword>
<comment type="similarity">
    <text evidence="1">Belongs to the uracil-DNA glycosylase (UDG) superfamily. Type 4 (UDGa) family.</text>
</comment>
<evidence type="ECO:0000256" key="8">
    <source>
        <dbReference type="ARBA" id="ARBA00023014"/>
    </source>
</evidence>
<dbReference type="SUPFAM" id="SSF52141">
    <property type="entry name" value="Uracil-DNA glycosylase-like"/>
    <property type="match status" value="1"/>
</dbReference>
<dbReference type="InterPro" id="IPR005273">
    <property type="entry name" value="Ura-DNA_glyco_family4"/>
</dbReference>
<evidence type="ECO:0000256" key="4">
    <source>
        <dbReference type="ARBA" id="ARBA00022723"/>
    </source>
</evidence>
<dbReference type="NCBIfam" id="TIGR03914">
    <property type="entry name" value="UDG_fam_dom"/>
    <property type="match status" value="1"/>
</dbReference>
<evidence type="ECO:0000313" key="11">
    <source>
        <dbReference type="EMBL" id="MCP8937964.1"/>
    </source>
</evidence>
<dbReference type="Gene3D" id="3.40.470.10">
    <property type="entry name" value="Uracil-DNA glycosylase-like domain"/>
    <property type="match status" value="1"/>
</dbReference>
<keyword evidence="7" id="KW-0408">Iron</keyword>
<dbReference type="CDD" id="cd10030">
    <property type="entry name" value="UDG-F4_TTUDGA_SPO1dp_like"/>
    <property type="match status" value="1"/>
</dbReference>
<keyword evidence="5" id="KW-0227">DNA damage</keyword>
<comment type="caution">
    <text evidence="11">The sequence shown here is derived from an EMBL/GenBank/DDBJ whole genome shotgun (WGS) entry which is preliminary data.</text>
</comment>
<evidence type="ECO:0000256" key="7">
    <source>
        <dbReference type="ARBA" id="ARBA00023004"/>
    </source>
</evidence>
<keyword evidence="6" id="KW-0378">Hydrolase</keyword>
<gene>
    <name evidence="11" type="ORF">NK718_05505</name>
</gene>